<dbReference type="eggNOG" id="COG0317">
    <property type="taxonomic scope" value="Bacteria"/>
</dbReference>
<dbReference type="InterPro" id="IPR045600">
    <property type="entry name" value="RelA/SpoT_AH_RIS"/>
</dbReference>
<dbReference type="GO" id="GO:0015969">
    <property type="term" value="P:guanosine tetraphosphate metabolic process"/>
    <property type="evidence" value="ECO:0007669"/>
    <property type="project" value="InterPro"/>
</dbReference>
<comment type="similarity">
    <text evidence="4">Belongs to the relA/spoT family.</text>
</comment>
<keyword evidence="8" id="KW-0808">Transferase</keyword>
<feature type="domain" description="TGS" evidence="7">
    <location>
        <begin position="382"/>
        <end position="447"/>
    </location>
</feature>
<protein>
    <recommendedName>
        <fullName evidence="2">GTP pyrophosphokinase rsh</fullName>
        <ecNumber evidence="1">2.7.6.5</ecNumber>
    </recommendedName>
</protein>
<dbReference type="FunFam" id="3.30.460.10:FF:000001">
    <property type="entry name" value="GTP pyrophosphokinase RelA"/>
    <property type="match status" value="1"/>
</dbReference>
<dbReference type="PROSITE" id="PS51831">
    <property type="entry name" value="HD"/>
    <property type="match status" value="1"/>
</dbReference>
<evidence type="ECO:0000256" key="4">
    <source>
        <dbReference type="RuleBase" id="RU003847"/>
    </source>
</evidence>
<dbReference type="GO" id="GO:0008893">
    <property type="term" value="F:guanosine-3',5'-bis(diphosphate) 3'-diphosphatase activity"/>
    <property type="evidence" value="ECO:0007669"/>
    <property type="project" value="TreeGrafter"/>
</dbReference>
<comment type="function">
    <text evidence="4">In eubacteria ppGpp (guanosine 3'-diphosphate 5'-diphosphate) is a mediator of the stringent response that coordinates a variety of cellular activities in response to changes in nutritional abundance.</text>
</comment>
<dbReference type="PANTHER" id="PTHR21262:SF36">
    <property type="entry name" value="BIFUNCTIONAL (P)PPGPP SYNTHASE_HYDROLASE SPOT"/>
    <property type="match status" value="1"/>
</dbReference>
<dbReference type="InterPro" id="IPR002912">
    <property type="entry name" value="ACT_dom"/>
</dbReference>
<dbReference type="InterPro" id="IPR007685">
    <property type="entry name" value="RelA_SpoT"/>
</dbReference>
<dbReference type="InterPro" id="IPR012676">
    <property type="entry name" value="TGS-like"/>
</dbReference>
<evidence type="ECO:0000256" key="3">
    <source>
        <dbReference type="ARBA" id="ARBA00048244"/>
    </source>
</evidence>
<name>D5BR82_PUNMI</name>
<feature type="domain" description="ACT" evidence="5">
    <location>
        <begin position="634"/>
        <end position="708"/>
    </location>
</feature>
<evidence type="ECO:0000313" key="9">
    <source>
        <dbReference type="Proteomes" id="UP000007460"/>
    </source>
</evidence>
<dbReference type="Pfam" id="PF13328">
    <property type="entry name" value="HD_4"/>
    <property type="match status" value="1"/>
</dbReference>
<dbReference type="Gene3D" id="3.30.70.260">
    <property type="match status" value="1"/>
</dbReference>
<dbReference type="FunFam" id="3.10.20.30:FF:000002">
    <property type="entry name" value="GTP pyrophosphokinase (RelA/SpoT)"/>
    <property type="match status" value="1"/>
</dbReference>
<dbReference type="FunFam" id="1.10.3210.10:FF:000001">
    <property type="entry name" value="GTP pyrophosphokinase RelA"/>
    <property type="match status" value="1"/>
</dbReference>
<organism evidence="8 9">
    <name type="scientific">Puniceispirillum marinum (strain IMCC1322)</name>
    <dbReference type="NCBI Taxonomy" id="488538"/>
    <lineage>
        <taxon>Bacteria</taxon>
        <taxon>Pseudomonadati</taxon>
        <taxon>Pseudomonadota</taxon>
        <taxon>Alphaproteobacteria</taxon>
        <taxon>Candidatus Puniceispirillales</taxon>
        <taxon>Candidatus Puniceispirillaceae</taxon>
        <taxon>Candidatus Puniceispirillum</taxon>
    </lineage>
</organism>
<evidence type="ECO:0000259" key="6">
    <source>
        <dbReference type="PROSITE" id="PS51831"/>
    </source>
</evidence>
<evidence type="ECO:0000256" key="2">
    <source>
        <dbReference type="ARBA" id="ARBA00014315"/>
    </source>
</evidence>
<comment type="catalytic activity">
    <reaction evidence="3">
        <text>GTP + ATP = guanosine 3'-diphosphate 5'-triphosphate + AMP</text>
        <dbReference type="Rhea" id="RHEA:22088"/>
        <dbReference type="ChEBI" id="CHEBI:30616"/>
        <dbReference type="ChEBI" id="CHEBI:37565"/>
        <dbReference type="ChEBI" id="CHEBI:142410"/>
        <dbReference type="ChEBI" id="CHEBI:456215"/>
        <dbReference type="EC" id="2.7.6.5"/>
    </reaction>
</comment>
<dbReference type="Gene3D" id="1.10.3210.10">
    <property type="entry name" value="Hypothetical protein af1432"/>
    <property type="match status" value="1"/>
</dbReference>
<dbReference type="EMBL" id="CP001751">
    <property type="protein sequence ID" value="ADE38779.1"/>
    <property type="molecule type" value="Genomic_DNA"/>
</dbReference>
<dbReference type="InterPro" id="IPR012675">
    <property type="entry name" value="Beta-grasp_dom_sf"/>
</dbReference>
<accession>D5BR82</accession>
<dbReference type="SUPFAM" id="SSF81271">
    <property type="entry name" value="TGS-like"/>
    <property type="match status" value="1"/>
</dbReference>
<dbReference type="CDD" id="cd05399">
    <property type="entry name" value="NT_Rel-Spo_like"/>
    <property type="match status" value="1"/>
</dbReference>
<dbReference type="InterPro" id="IPR043519">
    <property type="entry name" value="NT_sf"/>
</dbReference>
<sequence length="709" mass="79076">MIETADQIKNTMQRYGTLGDGDILMRAFDFGMTAHDGQLRASGEAYYTHPVAVANMLAGMGLDLDTVITALLHDTVEDCDVSLDTIEATFGASVAQLVDGVTKLSRIGEQNRQSTAQAENFRKLLLAMSEDVRVLLVKLADRTHNMRTLSFIPKAEKRTRIARETMEIYVPLAERIGVTNIQNELEDYAFGVLNPEMQETIKNRLEYLVTETELIIPTISVELQHVVERHDIECSVTGRIKTPYSIWRKMQHKKVTMDQLADIMAFRVLVPDVESCYRTLGAVHGTYPSVMGRFKDYISTPKRNGYQSLHTGVIGPENHKIEIQVRTPSMHEYAENGVAAHWSYKTKEDVDNFKKIKWINELVSILDEEAGADEFLEHTKMDLYRDQVFCFTPRGDLIALPRGATAVDFAFAVHTKIGITCNGVSINGKNRQLATELENGDQVDIHTDENARPRAEWEAFVKTGRAKSGIRRFLRAERIVEFSRVGKAMLQKTFRENGKSFRQSAIENYLTALGSTKIDDLFAQVGEGRIPALTIFETVHPDAAVAVKGKSSSKTAKKQTVALKIKGDNSGTAIIMGRCCHPLPGDDVVGIFTTGKGVTVHMIGCDTLSKFNDTPELWIDVEWEREGPKRVSGRLKTVLSNVPGSLAALTTVIGQQGGNISNIYLIDRTPDFFSFQLELDVKNVEHLRSIIGVLQSNKHIESVERDING</sequence>
<feature type="domain" description="HD" evidence="6">
    <location>
        <begin position="46"/>
        <end position="146"/>
    </location>
</feature>
<dbReference type="InterPro" id="IPR004811">
    <property type="entry name" value="RelA/Spo_fam"/>
</dbReference>
<dbReference type="Gene3D" id="3.30.460.10">
    <property type="entry name" value="Beta Polymerase, domain 2"/>
    <property type="match status" value="1"/>
</dbReference>
<dbReference type="NCBIfam" id="TIGR00691">
    <property type="entry name" value="spoT_relA"/>
    <property type="match status" value="1"/>
</dbReference>
<dbReference type="PANTHER" id="PTHR21262">
    <property type="entry name" value="GUANOSINE-3',5'-BIS DIPHOSPHATE 3'-PYROPHOSPHOHYDROLASE"/>
    <property type="match status" value="1"/>
</dbReference>
<dbReference type="CDD" id="cd00077">
    <property type="entry name" value="HDc"/>
    <property type="match status" value="1"/>
</dbReference>
<dbReference type="EC" id="2.7.6.5" evidence="1"/>
<proteinExistence type="inferred from homology"/>
<keyword evidence="9" id="KW-1185">Reference proteome</keyword>
<dbReference type="SUPFAM" id="SSF109604">
    <property type="entry name" value="HD-domain/PDEase-like"/>
    <property type="match status" value="1"/>
</dbReference>
<dbReference type="Pfam" id="PF02824">
    <property type="entry name" value="TGS"/>
    <property type="match status" value="1"/>
</dbReference>
<dbReference type="InterPro" id="IPR004095">
    <property type="entry name" value="TGS"/>
</dbReference>
<dbReference type="AlphaFoldDB" id="D5BR82"/>
<dbReference type="GO" id="GO:0042594">
    <property type="term" value="P:response to starvation"/>
    <property type="evidence" value="ECO:0007669"/>
    <property type="project" value="TreeGrafter"/>
</dbReference>
<dbReference type="SUPFAM" id="SSF81301">
    <property type="entry name" value="Nucleotidyltransferase"/>
    <property type="match status" value="1"/>
</dbReference>
<dbReference type="SUPFAM" id="SSF55021">
    <property type="entry name" value="ACT-like"/>
    <property type="match status" value="1"/>
</dbReference>
<dbReference type="GO" id="GO:0015949">
    <property type="term" value="P:nucleobase-containing small molecule interconversion"/>
    <property type="evidence" value="ECO:0007669"/>
    <property type="project" value="UniProtKB-ARBA"/>
</dbReference>
<dbReference type="Pfam" id="PF19296">
    <property type="entry name" value="RelA_AH_RIS"/>
    <property type="match status" value="2"/>
</dbReference>
<dbReference type="PROSITE" id="PS51880">
    <property type="entry name" value="TGS"/>
    <property type="match status" value="1"/>
</dbReference>
<dbReference type="GO" id="GO:0008728">
    <property type="term" value="F:GTP diphosphokinase activity"/>
    <property type="evidence" value="ECO:0007669"/>
    <property type="project" value="UniProtKB-EC"/>
</dbReference>
<dbReference type="HOGENOM" id="CLU_012300_3_0_5"/>
<dbReference type="Pfam" id="PF13291">
    <property type="entry name" value="ACT_4"/>
    <property type="match status" value="1"/>
</dbReference>
<dbReference type="Proteomes" id="UP000007460">
    <property type="component" value="Chromosome"/>
</dbReference>
<evidence type="ECO:0000259" key="5">
    <source>
        <dbReference type="PROSITE" id="PS51671"/>
    </source>
</evidence>
<evidence type="ECO:0000256" key="1">
    <source>
        <dbReference type="ARBA" id="ARBA00013251"/>
    </source>
</evidence>
<dbReference type="SMART" id="SM00471">
    <property type="entry name" value="HDc"/>
    <property type="match status" value="1"/>
</dbReference>
<dbReference type="InterPro" id="IPR003607">
    <property type="entry name" value="HD/PDEase_dom"/>
</dbReference>
<dbReference type="SMART" id="SM00954">
    <property type="entry name" value="RelA_SpoT"/>
    <property type="match status" value="1"/>
</dbReference>
<reference evidence="8 9" key="1">
    <citation type="journal article" date="2010" name="J. Bacteriol.">
        <title>Complete genome sequence of "Candidatus Puniceispirillum marinum" IMCC1322, a representative of the SAR116 clade in the Alphaproteobacteria.</title>
        <authorList>
            <person name="Oh H.M."/>
            <person name="Kwon K.K."/>
            <person name="Kang I."/>
            <person name="Kang S.G."/>
            <person name="Lee J.H."/>
            <person name="Kim S.J."/>
            <person name="Cho J.C."/>
        </authorList>
    </citation>
    <scope>NUCLEOTIDE SEQUENCE [LARGE SCALE GENOMIC DNA]</scope>
    <source>
        <strain evidence="8 9">IMCC1322</strain>
    </source>
</reference>
<gene>
    <name evidence="8" type="ordered locus">SAR116_0536</name>
</gene>
<dbReference type="InterPro" id="IPR045865">
    <property type="entry name" value="ACT-like_dom_sf"/>
</dbReference>
<evidence type="ECO:0000259" key="7">
    <source>
        <dbReference type="PROSITE" id="PS51880"/>
    </source>
</evidence>
<dbReference type="GO" id="GO:0016301">
    <property type="term" value="F:kinase activity"/>
    <property type="evidence" value="ECO:0007669"/>
    <property type="project" value="UniProtKB-KW"/>
</dbReference>
<keyword evidence="8" id="KW-0418">Kinase</keyword>
<dbReference type="InterPro" id="IPR006674">
    <property type="entry name" value="HD_domain"/>
</dbReference>
<dbReference type="RefSeq" id="WP_013045408.1">
    <property type="nucleotide sequence ID" value="NC_014010.1"/>
</dbReference>
<evidence type="ECO:0000313" key="8">
    <source>
        <dbReference type="EMBL" id="ADE38779.1"/>
    </source>
</evidence>
<dbReference type="GO" id="GO:0005886">
    <property type="term" value="C:plasma membrane"/>
    <property type="evidence" value="ECO:0007669"/>
    <property type="project" value="TreeGrafter"/>
</dbReference>
<dbReference type="Gene3D" id="3.10.20.30">
    <property type="match status" value="1"/>
</dbReference>
<dbReference type="STRING" id="488538.SAR116_0536"/>
<dbReference type="Pfam" id="PF04607">
    <property type="entry name" value="RelA_SpoT"/>
    <property type="match status" value="1"/>
</dbReference>
<dbReference type="OrthoDB" id="9805041at2"/>
<dbReference type="PROSITE" id="PS51671">
    <property type="entry name" value="ACT"/>
    <property type="match status" value="1"/>
</dbReference>
<dbReference type="KEGG" id="apb:SAR116_0536"/>